<accession>A0A0R1WEK7</accession>
<dbReference type="OrthoDB" id="2323347at2"/>
<sequence length="77" mass="8384">MKALSLSFKGSLGKTHSLKLNYANNNLDADTVKAAMNQMATLNLFSKDGENLYAKPVSAKYVETTETPLFTAPKETV</sequence>
<comment type="caution">
    <text evidence="1">The sequence shown here is derived from an EMBL/GenBank/DDBJ whole genome shotgun (WGS) entry which is preliminary data.</text>
</comment>
<name>A0A0R1WEK7_9LACO</name>
<gene>
    <name evidence="1" type="ORF">FD16_GL000761</name>
</gene>
<dbReference type="EMBL" id="AZGF01000002">
    <property type="protein sequence ID" value="KRM13286.1"/>
    <property type="molecule type" value="Genomic_DNA"/>
</dbReference>
<dbReference type="eggNOG" id="ENOG5033A2M">
    <property type="taxonomic scope" value="Bacteria"/>
</dbReference>
<organism evidence="1 2">
    <name type="scientific">Paucilactobacillus suebicus DSM 5007 = KCTC 3549</name>
    <dbReference type="NCBI Taxonomy" id="1423807"/>
    <lineage>
        <taxon>Bacteria</taxon>
        <taxon>Bacillati</taxon>
        <taxon>Bacillota</taxon>
        <taxon>Bacilli</taxon>
        <taxon>Lactobacillales</taxon>
        <taxon>Lactobacillaceae</taxon>
        <taxon>Paucilactobacillus</taxon>
    </lineage>
</organism>
<evidence type="ECO:0000313" key="1">
    <source>
        <dbReference type="EMBL" id="KRM13286.1"/>
    </source>
</evidence>
<protein>
    <recommendedName>
        <fullName evidence="3">DUF2922 domain-containing protein</fullName>
    </recommendedName>
</protein>
<dbReference type="RefSeq" id="WP_010621711.1">
    <property type="nucleotide sequence ID" value="NZ_AZGF01000002.1"/>
</dbReference>
<dbReference type="PATRIC" id="fig|1423807.3.peg.772"/>
<proteinExistence type="predicted"/>
<dbReference type="InterPro" id="IPR021321">
    <property type="entry name" value="DUF2922"/>
</dbReference>
<evidence type="ECO:0008006" key="3">
    <source>
        <dbReference type="Google" id="ProtNLM"/>
    </source>
</evidence>
<dbReference type="STRING" id="1423807.FD16_GL000761"/>
<dbReference type="Proteomes" id="UP000051820">
    <property type="component" value="Unassembled WGS sequence"/>
</dbReference>
<keyword evidence="2" id="KW-1185">Reference proteome</keyword>
<reference evidence="1 2" key="1">
    <citation type="journal article" date="2015" name="Genome Announc.">
        <title>Expanding the biotechnology potential of lactobacilli through comparative genomics of 213 strains and associated genera.</title>
        <authorList>
            <person name="Sun Z."/>
            <person name="Harris H.M."/>
            <person name="McCann A."/>
            <person name="Guo C."/>
            <person name="Argimon S."/>
            <person name="Zhang W."/>
            <person name="Yang X."/>
            <person name="Jeffery I.B."/>
            <person name="Cooney J.C."/>
            <person name="Kagawa T.F."/>
            <person name="Liu W."/>
            <person name="Song Y."/>
            <person name="Salvetti E."/>
            <person name="Wrobel A."/>
            <person name="Rasinkangas P."/>
            <person name="Parkhill J."/>
            <person name="Rea M.C."/>
            <person name="O'Sullivan O."/>
            <person name="Ritari J."/>
            <person name="Douillard F.P."/>
            <person name="Paul Ross R."/>
            <person name="Yang R."/>
            <person name="Briner A.E."/>
            <person name="Felis G.E."/>
            <person name="de Vos W.M."/>
            <person name="Barrangou R."/>
            <person name="Klaenhammer T.R."/>
            <person name="Caufield P.W."/>
            <person name="Cui Y."/>
            <person name="Zhang H."/>
            <person name="O'Toole P.W."/>
        </authorList>
    </citation>
    <scope>NUCLEOTIDE SEQUENCE [LARGE SCALE GENOMIC DNA]</scope>
    <source>
        <strain evidence="1 2">DSM 5007</strain>
    </source>
</reference>
<dbReference type="Pfam" id="PF11148">
    <property type="entry name" value="DUF2922"/>
    <property type="match status" value="1"/>
</dbReference>
<dbReference type="AlphaFoldDB" id="A0A0R1WEK7"/>
<evidence type="ECO:0000313" key="2">
    <source>
        <dbReference type="Proteomes" id="UP000051820"/>
    </source>
</evidence>